<evidence type="ECO:0008006" key="4">
    <source>
        <dbReference type="Google" id="ProtNLM"/>
    </source>
</evidence>
<accession>A0ABP8JNC6</accession>
<keyword evidence="3" id="KW-1185">Reference proteome</keyword>
<gene>
    <name evidence="2" type="ORF">GCM10023186_45290</name>
</gene>
<comment type="caution">
    <text evidence="2">The sequence shown here is derived from an EMBL/GenBank/DDBJ whole genome shotgun (WGS) entry which is preliminary data.</text>
</comment>
<keyword evidence="1" id="KW-1133">Transmembrane helix</keyword>
<keyword evidence="1" id="KW-0472">Membrane</keyword>
<keyword evidence="1" id="KW-0812">Transmembrane</keyword>
<organism evidence="2 3">
    <name type="scientific">Hymenobacter koreensis</name>
    <dbReference type="NCBI Taxonomy" id="1084523"/>
    <lineage>
        <taxon>Bacteria</taxon>
        <taxon>Pseudomonadati</taxon>
        <taxon>Bacteroidota</taxon>
        <taxon>Cytophagia</taxon>
        <taxon>Cytophagales</taxon>
        <taxon>Hymenobacteraceae</taxon>
        <taxon>Hymenobacter</taxon>
    </lineage>
</organism>
<proteinExistence type="predicted"/>
<feature type="transmembrane region" description="Helical" evidence="1">
    <location>
        <begin position="74"/>
        <end position="93"/>
    </location>
</feature>
<reference evidence="3" key="1">
    <citation type="journal article" date="2019" name="Int. J. Syst. Evol. Microbiol.">
        <title>The Global Catalogue of Microorganisms (GCM) 10K type strain sequencing project: providing services to taxonomists for standard genome sequencing and annotation.</title>
        <authorList>
            <consortium name="The Broad Institute Genomics Platform"/>
            <consortium name="The Broad Institute Genome Sequencing Center for Infectious Disease"/>
            <person name="Wu L."/>
            <person name="Ma J."/>
        </authorList>
    </citation>
    <scope>NUCLEOTIDE SEQUENCE [LARGE SCALE GENOMIC DNA]</scope>
    <source>
        <strain evidence="3">JCM 17924</strain>
    </source>
</reference>
<evidence type="ECO:0000313" key="3">
    <source>
        <dbReference type="Proteomes" id="UP001500454"/>
    </source>
</evidence>
<sequence length="99" mass="10822">MLLISCSVALLLACVVRAARPGHLLGFLLPAWEWWLVYRPGWLPAKPTGACAYCTAFWVPGLPAAVATGLLTPAGWWAVLVAPFSAYLFEYLISRHAHD</sequence>
<dbReference type="EMBL" id="BAABHA010000015">
    <property type="protein sequence ID" value="GAA4393591.1"/>
    <property type="molecule type" value="Genomic_DNA"/>
</dbReference>
<protein>
    <recommendedName>
        <fullName evidence="4">DUF1360 domain-containing protein</fullName>
    </recommendedName>
</protein>
<name>A0ABP8JNC6_9BACT</name>
<evidence type="ECO:0000256" key="1">
    <source>
        <dbReference type="SAM" id="Phobius"/>
    </source>
</evidence>
<dbReference type="Proteomes" id="UP001500454">
    <property type="component" value="Unassembled WGS sequence"/>
</dbReference>
<evidence type="ECO:0000313" key="2">
    <source>
        <dbReference type="EMBL" id="GAA4393591.1"/>
    </source>
</evidence>